<dbReference type="Gene3D" id="2.10.150.10">
    <property type="entry name" value="Urease, beta subunit"/>
    <property type="match status" value="1"/>
</dbReference>
<comment type="catalytic activity">
    <reaction evidence="2">
        <text>urea + 2 H2O + H(+) = hydrogencarbonate + 2 NH4(+)</text>
        <dbReference type="Rhea" id="RHEA:20557"/>
        <dbReference type="ChEBI" id="CHEBI:15377"/>
        <dbReference type="ChEBI" id="CHEBI:15378"/>
        <dbReference type="ChEBI" id="CHEBI:16199"/>
        <dbReference type="ChEBI" id="CHEBI:17544"/>
        <dbReference type="ChEBI" id="CHEBI:28938"/>
        <dbReference type="EC" id="3.5.1.5"/>
    </reaction>
</comment>
<dbReference type="NCBIfam" id="NF009682">
    <property type="entry name" value="PRK13203.1"/>
    <property type="match status" value="1"/>
</dbReference>
<name>A0A8G1UB83_9ACTN</name>
<gene>
    <name evidence="4" type="ORF">EDD39_5707</name>
</gene>
<keyword evidence="1" id="KW-0378">Hydrolase</keyword>
<dbReference type="CDD" id="cd00407">
    <property type="entry name" value="Urease_beta"/>
    <property type="match status" value="1"/>
</dbReference>
<comment type="caution">
    <text evidence="4">The sequence shown here is derived from an EMBL/GenBank/DDBJ whole genome shotgun (WGS) entry which is preliminary data.</text>
</comment>
<dbReference type="PANTHER" id="PTHR33569">
    <property type="entry name" value="UREASE"/>
    <property type="match status" value="1"/>
</dbReference>
<dbReference type="EMBL" id="RJVJ01000002">
    <property type="protein sequence ID" value="ROR37558.1"/>
    <property type="molecule type" value="Genomic_DNA"/>
</dbReference>
<organism evidence="4 5">
    <name type="scientific">Kitasatospora cineracea</name>
    <dbReference type="NCBI Taxonomy" id="88074"/>
    <lineage>
        <taxon>Bacteria</taxon>
        <taxon>Bacillati</taxon>
        <taxon>Actinomycetota</taxon>
        <taxon>Actinomycetes</taxon>
        <taxon>Kitasatosporales</taxon>
        <taxon>Streptomycetaceae</taxon>
        <taxon>Kitasatospora</taxon>
    </lineage>
</organism>
<dbReference type="SUPFAM" id="SSF51278">
    <property type="entry name" value="Urease, beta-subunit"/>
    <property type="match status" value="1"/>
</dbReference>
<proteinExistence type="predicted"/>
<protein>
    <submittedName>
        <fullName evidence="4">Urease subunit beta</fullName>
    </submittedName>
</protein>
<reference evidence="4 5" key="1">
    <citation type="submission" date="2018-11" db="EMBL/GenBank/DDBJ databases">
        <title>Sequencing the genomes of 1000 actinobacteria strains.</title>
        <authorList>
            <person name="Klenk H.-P."/>
        </authorList>
    </citation>
    <scope>NUCLEOTIDE SEQUENCE [LARGE SCALE GENOMIC DNA]</scope>
    <source>
        <strain evidence="4 5">DSM 44780</strain>
    </source>
</reference>
<feature type="compositionally biased region" description="Gly residues" evidence="3">
    <location>
        <begin position="129"/>
        <end position="165"/>
    </location>
</feature>
<sequence length="173" mass="17696">MSFGTYLYGDGDIEINAGRRTLTVTVSNTGDRAVQVGSHYHFFEVNPALRFDRDRTLGTHLNIPAGTSVRIEPGGTRVVELCEYGGTGRLVGFSGLLNGSTVSHPARIEAFRRAYADGFQGAENSSGDRGPGGKGTDGTGTGGKRTGDKGAGGKGTGGKGTGGKGSAKKKGGN</sequence>
<evidence type="ECO:0000313" key="5">
    <source>
        <dbReference type="Proteomes" id="UP000267408"/>
    </source>
</evidence>
<accession>A0A8G1UB83</accession>
<dbReference type="Pfam" id="PF00699">
    <property type="entry name" value="Urease_beta"/>
    <property type="match status" value="1"/>
</dbReference>
<dbReference type="Proteomes" id="UP000267408">
    <property type="component" value="Unassembled WGS sequence"/>
</dbReference>
<evidence type="ECO:0000256" key="2">
    <source>
        <dbReference type="ARBA" id="ARBA00047778"/>
    </source>
</evidence>
<dbReference type="OrthoDB" id="9797217at2"/>
<dbReference type="InterPro" id="IPR036461">
    <property type="entry name" value="Urease_betasu_sf"/>
</dbReference>
<dbReference type="InterPro" id="IPR002019">
    <property type="entry name" value="Urease_beta-like"/>
</dbReference>
<feature type="region of interest" description="Disordered" evidence="3">
    <location>
        <begin position="121"/>
        <end position="173"/>
    </location>
</feature>
<dbReference type="RefSeq" id="WP_123561557.1">
    <property type="nucleotide sequence ID" value="NZ_RJVJ01000002.1"/>
</dbReference>
<evidence type="ECO:0000256" key="3">
    <source>
        <dbReference type="SAM" id="MobiDB-lite"/>
    </source>
</evidence>
<dbReference type="GO" id="GO:0043419">
    <property type="term" value="P:urea catabolic process"/>
    <property type="evidence" value="ECO:0007669"/>
    <property type="project" value="InterPro"/>
</dbReference>
<dbReference type="InterPro" id="IPR050069">
    <property type="entry name" value="Urease_subunit"/>
</dbReference>
<dbReference type="GO" id="GO:0035550">
    <property type="term" value="C:urease complex"/>
    <property type="evidence" value="ECO:0007669"/>
    <property type="project" value="InterPro"/>
</dbReference>
<dbReference type="AlphaFoldDB" id="A0A8G1UB83"/>
<dbReference type="PANTHER" id="PTHR33569:SF1">
    <property type="entry name" value="UREASE"/>
    <property type="match status" value="1"/>
</dbReference>
<evidence type="ECO:0000313" key="4">
    <source>
        <dbReference type="EMBL" id="ROR37558.1"/>
    </source>
</evidence>
<dbReference type="GO" id="GO:0009039">
    <property type="term" value="F:urease activity"/>
    <property type="evidence" value="ECO:0007669"/>
    <property type="project" value="UniProtKB-EC"/>
</dbReference>
<dbReference type="NCBIfam" id="TIGR00192">
    <property type="entry name" value="urease_beta"/>
    <property type="match status" value="1"/>
</dbReference>
<evidence type="ECO:0000256" key="1">
    <source>
        <dbReference type="ARBA" id="ARBA00022801"/>
    </source>
</evidence>